<feature type="domain" description="EF-hand" evidence="9">
    <location>
        <begin position="472"/>
        <end position="507"/>
    </location>
</feature>
<keyword evidence="5 7" id="KW-0472">Membrane</keyword>
<feature type="transmembrane region" description="Helical" evidence="7">
    <location>
        <begin position="378"/>
        <end position="396"/>
    </location>
</feature>
<feature type="domain" description="EF-hand" evidence="9">
    <location>
        <begin position="428"/>
        <end position="463"/>
    </location>
</feature>
<name>A0A7J6TK82_PEROL</name>
<feature type="transmembrane region" description="Helical" evidence="7">
    <location>
        <begin position="145"/>
        <end position="164"/>
    </location>
</feature>
<dbReference type="InterPro" id="IPR029021">
    <property type="entry name" value="Prot-tyrosine_phosphatase-like"/>
</dbReference>
<dbReference type="InterPro" id="IPR018247">
    <property type="entry name" value="EF_Hand_1_Ca_BS"/>
</dbReference>
<dbReference type="InterPro" id="IPR002048">
    <property type="entry name" value="EF_hand_dom"/>
</dbReference>
<evidence type="ECO:0000313" key="11">
    <source>
        <dbReference type="Proteomes" id="UP000574390"/>
    </source>
</evidence>
<evidence type="ECO:0000259" key="9">
    <source>
        <dbReference type="PROSITE" id="PS50222"/>
    </source>
</evidence>
<evidence type="ECO:0000313" key="10">
    <source>
        <dbReference type="EMBL" id="KAF4744826.1"/>
    </source>
</evidence>
<dbReference type="SUPFAM" id="SSF81324">
    <property type="entry name" value="Voltage-gated potassium channels"/>
    <property type="match status" value="1"/>
</dbReference>
<reference evidence="10 11" key="1">
    <citation type="submission" date="2020-04" db="EMBL/GenBank/DDBJ databases">
        <title>Perkinsus olseni comparative genomics.</title>
        <authorList>
            <person name="Bogema D.R."/>
        </authorList>
    </citation>
    <scope>NUCLEOTIDE SEQUENCE [LARGE SCALE GENOMIC DNA]</scope>
    <source>
        <strain evidence="10">ATCC PRA-205</strain>
    </source>
</reference>
<dbReference type="PANTHER" id="PTHR23339">
    <property type="entry name" value="TYROSINE SPECIFIC PROTEIN PHOSPHATASE AND DUAL SPECIFICITY PROTEIN PHOSPHATASE"/>
    <property type="match status" value="1"/>
</dbReference>
<comment type="caution">
    <text evidence="10">The sequence shown here is derived from an EMBL/GenBank/DDBJ whole genome shotgun (WGS) entry which is preliminary data.</text>
</comment>
<keyword evidence="4 7" id="KW-1133">Transmembrane helix</keyword>
<dbReference type="SUPFAM" id="SSF52799">
    <property type="entry name" value="(Phosphotyrosine protein) phosphatases II"/>
    <property type="match status" value="1"/>
</dbReference>
<dbReference type="InterPro" id="IPR000387">
    <property type="entry name" value="Tyr_Pase_dom"/>
</dbReference>
<feature type="region of interest" description="Disordered" evidence="6">
    <location>
        <begin position="642"/>
        <end position="699"/>
    </location>
</feature>
<evidence type="ECO:0000256" key="6">
    <source>
        <dbReference type="SAM" id="MobiDB-lite"/>
    </source>
</evidence>
<dbReference type="PROSITE" id="PS50056">
    <property type="entry name" value="TYR_PHOSPHATASE_2"/>
    <property type="match status" value="1"/>
</dbReference>
<feature type="transmembrane region" description="Helical" evidence="7">
    <location>
        <begin position="176"/>
        <end position="197"/>
    </location>
</feature>
<dbReference type="Gene3D" id="1.10.287.70">
    <property type="match status" value="1"/>
</dbReference>
<accession>A0A7J6TK82</accession>
<dbReference type="SMART" id="SM00404">
    <property type="entry name" value="PTPc_motif"/>
    <property type="match status" value="1"/>
</dbReference>
<dbReference type="InterPro" id="IPR027359">
    <property type="entry name" value="Volt_channel_dom_sf"/>
</dbReference>
<dbReference type="GO" id="GO:0016020">
    <property type="term" value="C:membrane"/>
    <property type="evidence" value="ECO:0007669"/>
    <property type="project" value="UniProtKB-SubCell"/>
</dbReference>
<dbReference type="Gene3D" id="3.90.190.10">
    <property type="entry name" value="Protein tyrosine phosphatase superfamily"/>
    <property type="match status" value="1"/>
</dbReference>
<dbReference type="InterPro" id="IPR011992">
    <property type="entry name" value="EF-hand-dom_pair"/>
</dbReference>
<dbReference type="AlphaFoldDB" id="A0A7J6TK82"/>
<comment type="subcellular location">
    <subcellularLocation>
        <location evidence="1">Membrane</location>
        <topology evidence="1">Multi-pass membrane protein</topology>
    </subcellularLocation>
</comment>
<dbReference type="GO" id="GO:0005216">
    <property type="term" value="F:monoatomic ion channel activity"/>
    <property type="evidence" value="ECO:0007669"/>
    <property type="project" value="InterPro"/>
</dbReference>
<proteinExistence type="predicted"/>
<feature type="region of interest" description="Disordered" evidence="6">
    <location>
        <begin position="1"/>
        <end position="49"/>
    </location>
</feature>
<dbReference type="CDD" id="cd00051">
    <property type="entry name" value="EFh"/>
    <property type="match status" value="1"/>
</dbReference>
<evidence type="ECO:0000256" key="3">
    <source>
        <dbReference type="ARBA" id="ARBA00022837"/>
    </source>
</evidence>
<dbReference type="GO" id="GO:0005509">
    <property type="term" value="F:calcium ion binding"/>
    <property type="evidence" value="ECO:0007669"/>
    <property type="project" value="InterPro"/>
</dbReference>
<dbReference type="PROSITE" id="PS00383">
    <property type="entry name" value="TYR_PHOSPHATASE_1"/>
    <property type="match status" value="1"/>
</dbReference>
<dbReference type="PROSITE" id="PS00018">
    <property type="entry name" value="EF_HAND_1"/>
    <property type="match status" value="1"/>
</dbReference>
<evidence type="ECO:0000256" key="2">
    <source>
        <dbReference type="ARBA" id="ARBA00022692"/>
    </source>
</evidence>
<dbReference type="SUPFAM" id="SSF47473">
    <property type="entry name" value="EF-hand"/>
    <property type="match status" value="1"/>
</dbReference>
<dbReference type="Pfam" id="PF00520">
    <property type="entry name" value="Ion_trans"/>
    <property type="match status" value="1"/>
</dbReference>
<dbReference type="InterPro" id="IPR050561">
    <property type="entry name" value="PTP"/>
</dbReference>
<evidence type="ECO:0000256" key="4">
    <source>
        <dbReference type="ARBA" id="ARBA00022989"/>
    </source>
</evidence>
<dbReference type="PROSITE" id="PS50222">
    <property type="entry name" value="EF_HAND_2"/>
    <property type="match status" value="2"/>
</dbReference>
<organism evidence="10 11">
    <name type="scientific">Perkinsus olseni</name>
    <name type="common">Perkinsus atlanticus</name>
    <dbReference type="NCBI Taxonomy" id="32597"/>
    <lineage>
        <taxon>Eukaryota</taxon>
        <taxon>Sar</taxon>
        <taxon>Alveolata</taxon>
        <taxon>Perkinsozoa</taxon>
        <taxon>Perkinsea</taxon>
        <taxon>Perkinsida</taxon>
        <taxon>Perkinsidae</taxon>
        <taxon>Perkinsus</taxon>
    </lineage>
</organism>
<keyword evidence="3" id="KW-0106">Calcium</keyword>
<dbReference type="EMBL" id="JABANM010007107">
    <property type="protein sequence ID" value="KAF4744826.1"/>
    <property type="molecule type" value="Genomic_DNA"/>
</dbReference>
<dbReference type="InterPro" id="IPR005821">
    <property type="entry name" value="Ion_trans_dom"/>
</dbReference>
<dbReference type="Pfam" id="PF13499">
    <property type="entry name" value="EF-hand_7"/>
    <property type="match status" value="1"/>
</dbReference>
<dbReference type="SMART" id="SM00054">
    <property type="entry name" value="EFh"/>
    <property type="match status" value="2"/>
</dbReference>
<feature type="transmembrane region" description="Helical" evidence="7">
    <location>
        <begin position="209"/>
        <end position="228"/>
    </location>
</feature>
<dbReference type="InterPro" id="IPR003595">
    <property type="entry name" value="Tyr_Pase_cat"/>
</dbReference>
<dbReference type="Gene3D" id="1.10.238.10">
    <property type="entry name" value="EF-hand"/>
    <property type="match status" value="1"/>
</dbReference>
<feature type="compositionally biased region" description="Polar residues" evidence="6">
    <location>
        <begin position="667"/>
        <end position="677"/>
    </location>
</feature>
<feature type="transmembrane region" description="Helical" evidence="7">
    <location>
        <begin position="286"/>
        <end position="308"/>
    </location>
</feature>
<evidence type="ECO:0000256" key="7">
    <source>
        <dbReference type="SAM" id="Phobius"/>
    </source>
</evidence>
<protein>
    <submittedName>
        <fullName evidence="10">Protein tyrosine phosphatase type IVA 1</fullName>
    </submittedName>
</protein>
<dbReference type="InterPro" id="IPR016130">
    <property type="entry name" value="Tyr_Pase_AS"/>
</dbReference>
<dbReference type="Proteomes" id="UP000574390">
    <property type="component" value="Unassembled WGS sequence"/>
</dbReference>
<feature type="domain" description="Tyrosine specific protein phosphatases" evidence="8">
    <location>
        <begin position="815"/>
        <end position="892"/>
    </location>
</feature>
<keyword evidence="2 7" id="KW-0812">Transmembrane</keyword>
<evidence type="ECO:0000256" key="5">
    <source>
        <dbReference type="ARBA" id="ARBA00023136"/>
    </source>
</evidence>
<evidence type="ECO:0000259" key="8">
    <source>
        <dbReference type="PROSITE" id="PS50056"/>
    </source>
</evidence>
<feature type="compositionally biased region" description="Basic and acidic residues" evidence="6">
    <location>
        <begin position="26"/>
        <end position="35"/>
    </location>
</feature>
<gene>
    <name evidence="10" type="primary">PTP4A1_3</name>
    <name evidence="10" type="ORF">FOZ62_024633</name>
</gene>
<evidence type="ECO:0000256" key="1">
    <source>
        <dbReference type="ARBA" id="ARBA00004141"/>
    </source>
</evidence>
<dbReference type="Gene3D" id="1.20.120.350">
    <property type="entry name" value="Voltage-gated potassium channels. Chain C"/>
    <property type="match status" value="1"/>
</dbReference>
<sequence>MVARRRITARIVPVGGVDDEEQASPEESHSEKDSSIEEQDEAESSSHGDYGKECCCCCCAVGSPSTSISVSAHDEVATKDSATKAKTVCAVDALVLDSRYSATGSSAIGPPSTPTADQPIISSPEGGGLKAIVASIARRHLFESVMWLVVLASTMLAGLETDIVGEPSADETTGMLIFQVLQMLCLAAFTVELFIHVRRLGWDIFLDSWILVDFMLLVFGVYDVYFGLRSIESASDWSYSTGQKLQLGSAMRVIRLIRPVSLVRHSSGLGQLWVLVSGIVSTLRSLAWISLVLGVIMFMVASYLTLIVGQATDHLPTPSEVALALSTPGDAAAFDNVHIWPELSQYFGNIGRSMLTCLQLVTLDNWYVVSREVAERNWAANLLIIAVVYTCSYGMLKALLGVVVERVMAISADNEEERGRLIYQLEVKFIRSMRSAFERADIDGSGTLRWEEFESCVLSDRAVKRKLALIDIDSSMIEELFKILDVDGSGRITCDEFIGGLLRLRGQARGRDMLTLRVSLLGILERLEDIEDRTRMMNLTLKSIVDDVNQWTELFLGNRLRCQAVQDTIDWNAKVTTVKRTVLDNLHTGIQKDREEVMRTAAAARDGRGRRSCEDGGNALREEGLSEAGRVCTLLREGRRNGMLPKGEVQGQRSSGLEMSGPMMGGNSESSTESGDNGPNCGVEVEPSSRAWGSERRRRESARMAEIYKRYKAGTMSIGWDRPPIGTYNCLISPRGPTLITAGSHFRMVICEAPARDNAHSLALYLKKRFGVTELVRVSSDNDARYPREAFEHLGIGVHDLPFADGCAPPDSVVEAFLEILDTSLYRRSKKRSEKDASPPPCVAIHCISGLGRSPAMVALGLIEREKMEPSEAVRLVRKLRSSRCLTKEQSTFLLNYVPMYPTPSGVLTIPCLCQAQKEKPNSRLSVLAVPQETCQEARYRGKL</sequence>